<dbReference type="SUPFAM" id="SSF56024">
    <property type="entry name" value="Phospholipase D/nuclease"/>
    <property type="match status" value="2"/>
</dbReference>
<dbReference type="CDD" id="cd09129">
    <property type="entry name" value="PLDc_unchar2_1"/>
    <property type="match status" value="1"/>
</dbReference>
<dbReference type="PANTHER" id="PTHR21248">
    <property type="entry name" value="CARDIOLIPIN SYNTHASE"/>
    <property type="match status" value="1"/>
</dbReference>
<evidence type="ECO:0000313" key="4">
    <source>
        <dbReference type="Proteomes" id="UP001146670"/>
    </source>
</evidence>
<keyword evidence="1" id="KW-0472">Membrane</keyword>
<gene>
    <name evidence="3" type="ORF">OW157_05695</name>
</gene>
<proteinExistence type="predicted"/>
<accession>A0A9X3FNF7</accession>
<evidence type="ECO:0000256" key="1">
    <source>
        <dbReference type="SAM" id="Phobius"/>
    </source>
</evidence>
<dbReference type="RefSeq" id="WP_268752393.1">
    <property type="nucleotide sequence ID" value="NZ_JAPRFQ010000002.1"/>
</dbReference>
<dbReference type="PANTHER" id="PTHR21248:SF22">
    <property type="entry name" value="PHOSPHOLIPASE D"/>
    <property type="match status" value="1"/>
</dbReference>
<keyword evidence="1" id="KW-0812">Transmembrane</keyword>
<evidence type="ECO:0000259" key="2">
    <source>
        <dbReference type="Pfam" id="PF13091"/>
    </source>
</evidence>
<feature type="domain" description="Phospholipase D-like" evidence="2">
    <location>
        <begin position="301"/>
        <end position="444"/>
    </location>
</feature>
<keyword evidence="1" id="KW-1133">Transmembrane helix</keyword>
<keyword evidence="4" id="KW-1185">Reference proteome</keyword>
<dbReference type="Proteomes" id="UP001146670">
    <property type="component" value="Unassembled WGS sequence"/>
</dbReference>
<reference evidence="3" key="1">
    <citation type="submission" date="2022-12" db="EMBL/GenBank/DDBJ databases">
        <title>Description and comparative metabolic analysis of Aerococcus sp. nov., isolated from the feces of a pig.</title>
        <authorList>
            <person name="Chang Y.-H."/>
        </authorList>
    </citation>
    <scope>NUCLEOTIDE SEQUENCE</scope>
    <source>
        <strain evidence="3">YH-aer222</strain>
    </source>
</reference>
<comment type="caution">
    <text evidence="3">The sequence shown here is derived from an EMBL/GenBank/DDBJ whole genome shotgun (WGS) entry which is preliminary data.</text>
</comment>
<dbReference type="GO" id="GO:0006793">
    <property type="term" value="P:phosphorus metabolic process"/>
    <property type="evidence" value="ECO:0007669"/>
    <property type="project" value="UniProtKB-ARBA"/>
</dbReference>
<dbReference type="Gene3D" id="3.30.870.10">
    <property type="entry name" value="Endonuclease Chain A"/>
    <property type="match status" value="2"/>
</dbReference>
<evidence type="ECO:0000313" key="3">
    <source>
        <dbReference type="EMBL" id="MCZ0726065.1"/>
    </source>
</evidence>
<dbReference type="AlphaFoldDB" id="A0A9X3FNF7"/>
<dbReference type="InterPro" id="IPR025202">
    <property type="entry name" value="PLD-like_dom"/>
</dbReference>
<organism evidence="3 4">
    <name type="scientific">Aerococcus kribbianus</name>
    <dbReference type="NCBI Taxonomy" id="2999064"/>
    <lineage>
        <taxon>Bacteria</taxon>
        <taxon>Bacillati</taxon>
        <taxon>Bacillota</taxon>
        <taxon>Bacilli</taxon>
        <taxon>Lactobacillales</taxon>
        <taxon>Aerococcaceae</taxon>
        <taxon>Aerococcus</taxon>
    </lineage>
</organism>
<dbReference type="EMBL" id="JAPRFR010000002">
    <property type="protein sequence ID" value="MCZ0726065.1"/>
    <property type="molecule type" value="Genomic_DNA"/>
</dbReference>
<dbReference type="CDD" id="cd09130">
    <property type="entry name" value="PLDc_unchar2_2"/>
    <property type="match status" value="1"/>
</dbReference>
<feature type="transmembrane region" description="Helical" evidence="1">
    <location>
        <begin position="7"/>
        <end position="27"/>
    </location>
</feature>
<protein>
    <submittedName>
        <fullName evidence="3">Phospholipase D family protein</fullName>
    </submittedName>
</protein>
<name>A0A9X3FNF7_9LACT</name>
<sequence length="481" mass="55188">MKKIKWGSWLLALAILIPLLVGVYYYFHPIPDHYSQVGAIHQTDDVEFLRDLSYADQAGELNHDQEIFDHVFQVIDEAEEFIVIDMFLFSDDYDHEKQSFPSLSKELVDRLVAKKRRSDIPIIFITDPLNSFYRTYEPENYERMRDVGIELVETDLLVLPDSNPVYSGFYRTYFQWFAPSRQGYLPNVFRPMGPRANIMSYLQLLNFKANHRKTIVSDQEAMVISANPHDGSAWHSNIGLAVKGQVQNDLLTSEQAVYQDAGGNNPQQFADFSHKIQTESDTDEGQYKVQLLSEEKIKDKLLQVINQAKAGDQLQMGLFYLSDRDIVTALKKANQRGALIQIILDVNQDAFGKQKIGIPNKVVAQELLDASDNLQIRWYQSHGEQYHAKFLHYKNAQETIFIGGSANFTKRNLGDFNLETDLAVTAPNDSEFAQAVASYYQTIWTNAGGNTYTVAYDHYAEDKWWKTVIYHLQERLGLSSF</sequence>
<dbReference type="Pfam" id="PF13091">
    <property type="entry name" value="PLDc_2"/>
    <property type="match status" value="1"/>
</dbReference>